<dbReference type="PANTHER" id="PTHR30173:SF36">
    <property type="entry name" value="ECF RNA POLYMERASE SIGMA FACTOR SIGJ"/>
    <property type="match status" value="1"/>
</dbReference>
<evidence type="ECO:0000256" key="4">
    <source>
        <dbReference type="ARBA" id="ARBA00023082"/>
    </source>
</evidence>
<dbReference type="InterPro" id="IPR014284">
    <property type="entry name" value="RNA_pol_sigma-70_dom"/>
</dbReference>
<dbReference type="SUPFAM" id="SSF54427">
    <property type="entry name" value="NTF2-like"/>
    <property type="match status" value="1"/>
</dbReference>
<keyword evidence="4" id="KW-0731">Sigma factor</keyword>
<dbReference type="InterPro" id="IPR007627">
    <property type="entry name" value="RNA_pol_sigma70_r2"/>
</dbReference>
<dbReference type="STRING" id="469383.Cwoe_0861"/>
<evidence type="ECO:0000259" key="6">
    <source>
        <dbReference type="Pfam" id="PF04542"/>
    </source>
</evidence>
<evidence type="ECO:0000259" key="7">
    <source>
        <dbReference type="Pfam" id="PF08281"/>
    </source>
</evidence>
<gene>
    <name evidence="8" type="ordered locus">Cwoe_0861</name>
</gene>
<evidence type="ECO:0000256" key="5">
    <source>
        <dbReference type="ARBA" id="ARBA00023163"/>
    </source>
</evidence>
<dbReference type="Pfam" id="PF08281">
    <property type="entry name" value="Sigma70_r4_2"/>
    <property type="match status" value="1"/>
</dbReference>
<dbReference type="PANTHER" id="PTHR30173">
    <property type="entry name" value="SIGMA 19 FACTOR"/>
    <property type="match status" value="1"/>
</dbReference>
<dbReference type="CDD" id="cd06171">
    <property type="entry name" value="Sigma70_r4"/>
    <property type="match status" value="1"/>
</dbReference>
<organism evidence="8 9">
    <name type="scientific">Conexibacter woesei (strain DSM 14684 / CCUG 47730 / CIP 108061 / JCM 11494 / NBRC 100937 / ID131577)</name>
    <dbReference type="NCBI Taxonomy" id="469383"/>
    <lineage>
        <taxon>Bacteria</taxon>
        <taxon>Bacillati</taxon>
        <taxon>Actinomycetota</taxon>
        <taxon>Thermoleophilia</taxon>
        <taxon>Solirubrobacterales</taxon>
        <taxon>Conexibacteraceae</taxon>
        <taxon>Conexibacter</taxon>
    </lineage>
</organism>
<comment type="subunit">
    <text evidence="2">Interacts transiently with the RNA polymerase catalytic core formed by RpoA, RpoB, RpoC and RpoZ (2 alpha, 1 beta, 1 beta' and 1 omega subunit) to form the RNA polymerase holoenzyme that can initiate transcription.</text>
</comment>
<dbReference type="InterPro" id="IPR052704">
    <property type="entry name" value="ECF_Sigma-70_Domain"/>
</dbReference>
<dbReference type="eggNOG" id="COG1595">
    <property type="taxonomic scope" value="Bacteria"/>
</dbReference>
<dbReference type="InterPro" id="IPR013324">
    <property type="entry name" value="RNA_pol_sigma_r3/r4-like"/>
</dbReference>
<dbReference type="HOGENOM" id="CLU_047691_22_0_11"/>
<dbReference type="EMBL" id="CP001854">
    <property type="protein sequence ID" value="ADB49294.1"/>
    <property type="molecule type" value="Genomic_DNA"/>
</dbReference>
<dbReference type="AlphaFoldDB" id="D3FBC5"/>
<dbReference type="RefSeq" id="WP_012932347.1">
    <property type="nucleotide sequence ID" value="NC_013739.1"/>
</dbReference>
<dbReference type="eggNOG" id="COG3631">
    <property type="taxonomic scope" value="Bacteria"/>
</dbReference>
<feature type="domain" description="RNA polymerase sigma factor 70 region 4 type 2" evidence="7">
    <location>
        <begin position="107"/>
        <end position="157"/>
    </location>
</feature>
<evidence type="ECO:0000313" key="8">
    <source>
        <dbReference type="EMBL" id="ADB49294.1"/>
    </source>
</evidence>
<evidence type="ECO:0000256" key="1">
    <source>
        <dbReference type="ARBA" id="ARBA00010641"/>
    </source>
</evidence>
<dbReference type="Proteomes" id="UP000008229">
    <property type="component" value="Chromosome"/>
</dbReference>
<keyword evidence="5" id="KW-0804">Transcription</keyword>
<dbReference type="SUPFAM" id="SSF88659">
    <property type="entry name" value="Sigma3 and sigma4 domains of RNA polymerase sigma factors"/>
    <property type="match status" value="1"/>
</dbReference>
<proteinExistence type="inferred from homology"/>
<dbReference type="Gene3D" id="1.10.10.10">
    <property type="entry name" value="Winged helix-like DNA-binding domain superfamily/Winged helix DNA-binding domain"/>
    <property type="match status" value="1"/>
</dbReference>
<reference evidence="9" key="2">
    <citation type="submission" date="2010-01" db="EMBL/GenBank/DDBJ databases">
        <title>The complete genome of Conexibacter woesei DSM 14684.</title>
        <authorList>
            <consortium name="US DOE Joint Genome Institute (JGI-PGF)"/>
            <person name="Lucas S."/>
            <person name="Copeland A."/>
            <person name="Lapidus A."/>
            <person name="Glavina del Rio T."/>
            <person name="Dalin E."/>
            <person name="Tice H."/>
            <person name="Bruce D."/>
            <person name="Goodwin L."/>
            <person name="Pitluck S."/>
            <person name="Kyrpides N."/>
            <person name="Mavromatis K."/>
            <person name="Ivanova N."/>
            <person name="Mikhailova N."/>
            <person name="Chertkov O."/>
            <person name="Brettin T."/>
            <person name="Detter J.C."/>
            <person name="Han C."/>
            <person name="Larimer F."/>
            <person name="Land M."/>
            <person name="Hauser L."/>
            <person name="Markowitz V."/>
            <person name="Cheng J.-F."/>
            <person name="Hugenholtz P."/>
            <person name="Woyke T."/>
            <person name="Wu D."/>
            <person name="Pukall R."/>
            <person name="Steenblock K."/>
            <person name="Schneider S."/>
            <person name="Klenk H.-P."/>
            <person name="Eisen J.A."/>
        </authorList>
    </citation>
    <scope>NUCLEOTIDE SEQUENCE [LARGE SCALE GENOMIC DNA]</scope>
    <source>
        <strain evidence="9">DSM 14684 / CIP 108061 / JCM 11494 / NBRC 100937 / ID131577</strain>
    </source>
</reference>
<dbReference type="NCBIfam" id="TIGR02937">
    <property type="entry name" value="sigma70-ECF"/>
    <property type="match status" value="1"/>
</dbReference>
<comment type="similarity">
    <text evidence="1">Belongs to the sigma-70 factor family. ECF subfamily.</text>
</comment>
<dbReference type="Gene3D" id="3.10.450.50">
    <property type="match status" value="1"/>
</dbReference>
<dbReference type="Pfam" id="PF04542">
    <property type="entry name" value="Sigma70_r2"/>
    <property type="match status" value="1"/>
</dbReference>
<dbReference type="OrthoDB" id="3672769at2"/>
<dbReference type="InterPro" id="IPR013249">
    <property type="entry name" value="RNA_pol_sigma70_r4_t2"/>
</dbReference>
<keyword evidence="3" id="KW-0805">Transcription regulation</keyword>
<dbReference type="InterPro" id="IPR032710">
    <property type="entry name" value="NTF2-like_dom_sf"/>
</dbReference>
<evidence type="ECO:0000313" key="9">
    <source>
        <dbReference type="Proteomes" id="UP000008229"/>
    </source>
</evidence>
<dbReference type="InterPro" id="IPR013325">
    <property type="entry name" value="RNA_pol_sigma_r2"/>
</dbReference>
<dbReference type="GO" id="GO:0016987">
    <property type="term" value="F:sigma factor activity"/>
    <property type="evidence" value="ECO:0007669"/>
    <property type="project" value="UniProtKB-KW"/>
</dbReference>
<evidence type="ECO:0000256" key="2">
    <source>
        <dbReference type="ARBA" id="ARBA00011344"/>
    </source>
</evidence>
<dbReference type="SUPFAM" id="SSF88946">
    <property type="entry name" value="Sigma2 domain of RNA polymerase sigma factors"/>
    <property type="match status" value="1"/>
</dbReference>
<sequence length="297" mass="32331">MTHDVFAAHRPRLLGVAYGILGELPEAEDVVQDAWLRWQAADRDEVRDATGFLITTTTRLAIDRLRSARARRETYVGTWLPDPLVSDPDDPDDPAVAAIEAERLSVALLVALERLNPVERAVLVLRDAFDLEYAEIADALQLSPGNARQIAKRARDRIGDDARRRPIAPEEQQRLLVAFMAAAHAGDVDVLRELLAADAIQFSDGGGHGNVARTPIAGAEQIARFYAGVRRTGAMPRDLVPQLVRVNGEIGVRLTSRAAGQYAITLLDVADGRIVAIRNFANPARFAGDRTGDRPGG</sequence>
<protein>
    <submittedName>
        <fullName evidence="8">RNA polymerase, sigma-24 subunit, ECF subfamily</fullName>
    </submittedName>
</protein>
<name>D3FBC5_CONWI</name>
<keyword evidence="9" id="KW-1185">Reference proteome</keyword>
<feature type="domain" description="RNA polymerase sigma-70 region 2" evidence="6">
    <location>
        <begin position="6"/>
        <end position="69"/>
    </location>
</feature>
<dbReference type="GO" id="GO:0006352">
    <property type="term" value="P:DNA-templated transcription initiation"/>
    <property type="evidence" value="ECO:0007669"/>
    <property type="project" value="InterPro"/>
</dbReference>
<dbReference type="KEGG" id="cwo:Cwoe_0861"/>
<dbReference type="InterPro" id="IPR036388">
    <property type="entry name" value="WH-like_DNA-bd_sf"/>
</dbReference>
<dbReference type="NCBIfam" id="NF007214">
    <property type="entry name" value="PRK09636.1"/>
    <property type="match status" value="1"/>
</dbReference>
<dbReference type="Gene3D" id="1.10.1740.10">
    <property type="match status" value="1"/>
</dbReference>
<evidence type="ECO:0000256" key="3">
    <source>
        <dbReference type="ARBA" id="ARBA00023015"/>
    </source>
</evidence>
<dbReference type="GO" id="GO:0003677">
    <property type="term" value="F:DNA binding"/>
    <property type="evidence" value="ECO:0007669"/>
    <property type="project" value="InterPro"/>
</dbReference>
<reference evidence="8 9" key="1">
    <citation type="journal article" date="2010" name="Stand. Genomic Sci.">
        <title>Complete genome sequence of Conexibacter woesei type strain (ID131577).</title>
        <authorList>
            <person name="Pukall R."/>
            <person name="Lapidus A."/>
            <person name="Glavina Del Rio T."/>
            <person name="Copeland A."/>
            <person name="Tice H."/>
            <person name="Cheng J.-F."/>
            <person name="Lucas S."/>
            <person name="Chen F."/>
            <person name="Nolan M."/>
            <person name="Bruce D."/>
            <person name="Goodwin L."/>
            <person name="Pitluck S."/>
            <person name="Mavromatis K."/>
            <person name="Ivanova N."/>
            <person name="Ovchinnikova G."/>
            <person name="Pati A."/>
            <person name="Chen A."/>
            <person name="Palaniappan K."/>
            <person name="Land M."/>
            <person name="Hauser L."/>
            <person name="Chang Y.-J."/>
            <person name="Jeffries C.D."/>
            <person name="Chain P."/>
            <person name="Meincke L."/>
            <person name="Sims D."/>
            <person name="Brettin T."/>
            <person name="Detter J.C."/>
            <person name="Rohde M."/>
            <person name="Goeker M."/>
            <person name="Bristow J."/>
            <person name="Eisen J.A."/>
            <person name="Markowitz V."/>
            <person name="Kyrpides N.C."/>
            <person name="Klenk H.-P."/>
            <person name="Hugenholtz P."/>
        </authorList>
    </citation>
    <scope>NUCLEOTIDE SEQUENCE [LARGE SCALE GENOMIC DNA]</scope>
    <source>
        <strain evidence="9">DSM 14684 / CIP 108061 / JCM 11494 / NBRC 100937 / ID131577</strain>
    </source>
</reference>
<accession>D3FBC5</accession>